<evidence type="ECO:0000313" key="2">
    <source>
        <dbReference type="Proteomes" id="UP001152888"/>
    </source>
</evidence>
<accession>A0A9P0P3B3</accession>
<protein>
    <submittedName>
        <fullName evidence="1">Uncharacterized protein</fullName>
    </submittedName>
</protein>
<organism evidence="1 2">
    <name type="scientific">Acanthoscelides obtectus</name>
    <name type="common">Bean weevil</name>
    <name type="synonym">Bruchus obtectus</name>
    <dbReference type="NCBI Taxonomy" id="200917"/>
    <lineage>
        <taxon>Eukaryota</taxon>
        <taxon>Metazoa</taxon>
        <taxon>Ecdysozoa</taxon>
        <taxon>Arthropoda</taxon>
        <taxon>Hexapoda</taxon>
        <taxon>Insecta</taxon>
        <taxon>Pterygota</taxon>
        <taxon>Neoptera</taxon>
        <taxon>Endopterygota</taxon>
        <taxon>Coleoptera</taxon>
        <taxon>Polyphaga</taxon>
        <taxon>Cucujiformia</taxon>
        <taxon>Chrysomeloidea</taxon>
        <taxon>Chrysomelidae</taxon>
        <taxon>Bruchinae</taxon>
        <taxon>Bruchini</taxon>
        <taxon>Acanthoscelides</taxon>
    </lineage>
</organism>
<dbReference type="Proteomes" id="UP001152888">
    <property type="component" value="Unassembled WGS sequence"/>
</dbReference>
<sequence length="105" mass="11765">MIQRDISQVLELSDQEETHSLSTSVWIPLVSPVYDTSSSNSQYFHTLQSYNNTYSDQPQPGVGRRLLWHPVNYGAGARTLISLTVPKKHDQTRALRVAVNSPVAI</sequence>
<gene>
    <name evidence="1" type="ORF">ACAOBT_LOCUS8352</name>
</gene>
<name>A0A9P0P3B3_ACAOB</name>
<reference evidence="1" key="1">
    <citation type="submission" date="2022-03" db="EMBL/GenBank/DDBJ databases">
        <authorList>
            <person name="Sayadi A."/>
        </authorList>
    </citation>
    <scope>NUCLEOTIDE SEQUENCE</scope>
</reference>
<comment type="caution">
    <text evidence="1">The sequence shown here is derived from an EMBL/GenBank/DDBJ whole genome shotgun (WGS) entry which is preliminary data.</text>
</comment>
<dbReference type="EMBL" id="CAKOFQ010006763">
    <property type="protein sequence ID" value="CAH1969327.1"/>
    <property type="molecule type" value="Genomic_DNA"/>
</dbReference>
<evidence type="ECO:0000313" key="1">
    <source>
        <dbReference type="EMBL" id="CAH1969327.1"/>
    </source>
</evidence>
<keyword evidence="2" id="KW-1185">Reference proteome</keyword>
<dbReference type="AlphaFoldDB" id="A0A9P0P3B3"/>
<proteinExistence type="predicted"/>